<sequence length="115" mass="13175">MDLKKFNTLKRNYDKFIQEAEEALNQESAKDQTRSVWFDRQTIEKLLAQTDPKMGGLKIYLGMYDEDTLSERDDPERATEYIGKLTVILAASDENQDPDQEKLIVNGGKVCPPDC</sequence>
<dbReference type="RefSeq" id="WP_163385305.1">
    <property type="nucleotide sequence ID" value="NZ_JAUFQS010000041.1"/>
</dbReference>
<evidence type="ECO:0000313" key="2">
    <source>
        <dbReference type="Proteomes" id="UP001236663"/>
    </source>
</evidence>
<dbReference type="Proteomes" id="UP001236663">
    <property type="component" value="Unassembled WGS sequence"/>
</dbReference>
<name>A0ABT8CD04_9BACT</name>
<gene>
    <name evidence="1" type="ORF">QWZ15_17210</name>
</gene>
<organism evidence="1 2">
    <name type="scientific">Cyclobacterium jeungdonense</name>
    <dbReference type="NCBI Taxonomy" id="708087"/>
    <lineage>
        <taxon>Bacteria</taxon>
        <taxon>Pseudomonadati</taxon>
        <taxon>Bacteroidota</taxon>
        <taxon>Cytophagia</taxon>
        <taxon>Cytophagales</taxon>
        <taxon>Cyclobacteriaceae</taxon>
        <taxon>Cyclobacterium</taxon>
    </lineage>
</organism>
<evidence type="ECO:0000313" key="1">
    <source>
        <dbReference type="EMBL" id="MDN3689566.1"/>
    </source>
</evidence>
<reference evidence="2" key="1">
    <citation type="journal article" date="2019" name="Int. J. Syst. Evol. Microbiol.">
        <title>The Global Catalogue of Microorganisms (GCM) 10K type strain sequencing project: providing services to taxonomists for standard genome sequencing and annotation.</title>
        <authorList>
            <consortium name="The Broad Institute Genomics Platform"/>
            <consortium name="The Broad Institute Genome Sequencing Center for Infectious Disease"/>
            <person name="Wu L."/>
            <person name="Ma J."/>
        </authorList>
    </citation>
    <scope>NUCLEOTIDE SEQUENCE [LARGE SCALE GENOMIC DNA]</scope>
    <source>
        <strain evidence="2">CECT 7706</strain>
    </source>
</reference>
<keyword evidence="2" id="KW-1185">Reference proteome</keyword>
<comment type="caution">
    <text evidence="1">The sequence shown here is derived from an EMBL/GenBank/DDBJ whole genome shotgun (WGS) entry which is preliminary data.</text>
</comment>
<protein>
    <submittedName>
        <fullName evidence="1">Uncharacterized protein</fullName>
    </submittedName>
</protein>
<accession>A0ABT8CD04</accession>
<proteinExistence type="predicted"/>
<dbReference type="EMBL" id="JAUFQS010000041">
    <property type="protein sequence ID" value="MDN3689566.1"/>
    <property type="molecule type" value="Genomic_DNA"/>
</dbReference>